<evidence type="ECO:0000256" key="4">
    <source>
        <dbReference type="ARBA" id="ARBA00022679"/>
    </source>
</evidence>
<dbReference type="AlphaFoldDB" id="A0A3A1TVK7"/>
<feature type="transmembrane region" description="Helical" evidence="8">
    <location>
        <begin position="207"/>
        <end position="227"/>
    </location>
</feature>
<feature type="transmembrane region" description="Helical" evidence="8">
    <location>
        <begin position="351"/>
        <end position="369"/>
    </location>
</feature>
<evidence type="ECO:0000256" key="2">
    <source>
        <dbReference type="ARBA" id="ARBA00022475"/>
    </source>
</evidence>
<proteinExistence type="predicted"/>
<feature type="transmembrane region" description="Helical" evidence="8">
    <location>
        <begin position="301"/>
        <end position="319"/>
    </location>
</feature>
<comment type="subcellular location">
    <subcellularLocation>
        <location evidence="1">Cell membrane</location>
        <topology evidence="1">Multi-pass membrane protein</topology>
    </subcellularLocation>
</comment>
<evidence type="ECO:0000313" key="9">
    <source>
        <dbReference type="EMBL" id="RIX28272.1"/>
    </source>
</evidence>
<feature type="transmembrane region" description="Helical" evidence="8">
    <location>
        <begin position="146"/>
        <end position="166"/>
    </location>
</feature>
<feature type="transmembrane region" description="Helical" evidence="8">
    <location>
        <begin position="277"/>
        <end position="294"/>
    </location>
</feature>
<keyword evidence="7 8" id="KW-0472">Membrane</keyword>
<dbReference type="Proteomes" id="UP000265742">
    <property type="component" value="Unassembled WGS sequence"/>
</dbReference>
<evidence type="ECO:0000256" key="3">
    <source>
        <dbReference type="ARBA" id="ARBA00022676"/>
    </source>
</evidence>
<dbReference type="GO" id="GO:0009103">
    <property type="term" value="P:lipopolysaccharide biosynthetic process"/>
    <property type="evidence" value="ECO:0007669"/>
    <property type="project" value="UniProtKB-ARBA"/>
</dbReference>
<evidence type="ECO:0000256" key="6">
    <source>
        <dbReference type="ARBA" id="ARBA00022989"/>
    </source>
</evidence>
<organism evidence="9 10">
    <name type="scientific">Amnibacterium setariae</name>
    <dbReference type="NCBI Taxonomy" id="2306585"/>
    <lineage>
        <taxon>Bacteria</taxon>
        <taxon>Bacillati</taxon>
        <taxon>Actinomycetota</taxon>
        <taxon>Actinomycetes</taxon>
        <taxon>Micrococcales</taxon>
        <taxon>Microbacteriaceae</taxon>
        <taxon>Amnibacterium</taxon>
    </lineage>
</organism>
<dbReference type="PANTHER" id="PTHR33908">
    <property type="entry name" value="MANNOSYLTRANSFERASE YKCB-RELATED"/>
    <property type="match status" value="1"/>
</dbReference>
<feature type="transmembrane region" description="Helical" evidence="8">
    <location>
        <begin position="122"/>
        <end position="139"/>
    </location>
</feature>
<accession>A0A3A1TVK7</accession>
<evidence type="ECO:0000256" key="5">
    <source>
        <dbReference type="ARBA" id="ARBA00022692"/>
    </source>
</evidence>
<dbReference type="PANTHER" id="PTHR33908:SF11">
    <property type="entry name" value="MEMBRANE PROTEIN"/>
    <property type="match status" value="1"/>
</dbReference>
<dbReference type="GO" id="GO:0016763">
    <property type="term" value="F:pentosyltransferase activity"/>
    <property type="evidence" value="ECO:0007669"/>
    <property type="project" value="TreeGrafter"/>
</dbReference>
<keyword evidence="4" id="KW-0808">Transferase</keyword>
<keyword evidence="2" id="KW-1003">Cell membrane</keyword>
<keyword evidence="10" id="KW-1185">Reference proteome</keyword>
<evidence type="ECO:0000256" key="1">
    <source>
        <dbReference type="ARBA" id="ARBA00004651"/>
    </source>
</evidence>
<dbReference type="OrthoDB" id="5485682at2"/>
<feature type="transmembrane region" description="Helical" evidence="8">
    <location>
        <begin position="325"/>
        <end position="342"/>
    </location>
</feature>
<evidence type="ECO:0000313" key="10">
    <source>
        <dbReference type="Proteomes" id="UP000265742"/>
    </source>
</evidence>
<dbReference type="EMBL" id="QXTG01000002">
    <property type="protein sequence ID" value="RIX28272.1"/>
    <property type="molecule type" value="Genomic_DNA"/>
</dbReference>
<reference evidence="10" key="1">
    <citation type="submission" date="2018-09" db="EMBL/GenBank/DDBJ databases">
        <authorList>
            <person name="Kim I."/>
        </authorList>
    </citation>
    <scope>NUCLEOTIDE SEQUENCE [LARGE SCALE GENOMIC DNA]</scope>
    <source>
        <strain evidence="10">DD4a</strain>
    </source>
</reference>
<feature type="transmembrane region" description="Helical" evidence="8">
    <location>
        <begin position="12"/>
        <end position="34"/>
    </location>
</feature>
<dbReference type="RefSeq" id="WP_119482582.1">
    <property type="nucleotide sequence ID" value="NZ_QXTG01000002.1"/>
</dbReference>
<keyword evidence="3" id="KW-0328">Glycosyltransferase</keyword>
<comment type="caution">
    <text evidence="9">The sequence shown here is derived from an EMBL/GenBank/DDBJ whole genome shotgun (WGS) entry which is preliminary data.</text>
</comment>
<feature type="transmembrane region" description="Helical" evidence="8">
    <location>
        <begin position="172"/>
        <end position="200"/>
    </location>
</feature>
<gene>
    <name evidence="9" type="ORF">D1781_12515</name>
</gene>
<name>A0A3A1TVK7_9MICO</name>
<keyword evidence="5 8" id="KW-0812">Transmembrane</keyword>
<keyword evidence="6 8" id="KW-1133">Transmembrane helix</keyword>
<evidence type="ECO:0000256" key="7">
    <source>
        <dbReference type="ARBA" id="ARBA00023136"/>
    </source>
</evidence>
<evidence type="ECO:0000256" key="8">
    <source>
        <dbReference type="SAM" id="Phobius"/>
    </source>
</evidence>
<dbReference type="GO" id="GO:0005886">
    <property type="term" value="C:plasma membrane"/>
    <property type="evidence" value="ECO:0007669"/>
    <property type="project" value="UniProtKB-SubCell"/>
</dbReference>
<protein>
    <submittedName>
        <fullName evidence="9">DUF2029 domain-containing protein</fullName>
    </submittedName>
</protein>
<sequence length="504" mass="53704">MPPLAVSRRRRWPAVVVLLVVGAIGAIGRLHMLFDPSPLFYGTYDDGVHFSAALNLVHGNLLYRDVLFLQPPGVVVASAPFALLANLTGDATAFAIGRTVFALVGALNGVLVAVALRRWGPAAMLVGGTLYALSFAAAYDERTITLEVIGTTGILASLVLLDVASRRSARRWVLLAGVAAGVSIDFKIWYVVPFVVLALLAGRRIGWFVLGTAVAGIAGYVPFFAAAPSRMWGQVVLAQLGRPKSTGTPLDQRLGSMLGIASKDGTSGIPSLWGPELTPWLVGLVVVLALLALATPGARRFVALLVATGAVLLLSPSYFQHYAVLTAAPLALIGGVGTVWIADRVRRGRRIVLAVSVVAALLLAVSVDLRQVVERSNQKVAPLAALTAAADRIDGCIVTDDPTILILMNRLTPDLRDGCVFRSDPSGYGYVLTPPGGKAVFRPRNPVWQRSAMRYLRSADAYLLVRGDVFGLTPANRAIVRRDRELFRVDDLVIRSGGLTTRRG</sequence>
<feature type="transmembrane region" description="Helical" evidence="8">
    <location>
        <begin position="67"/>
        <end position="87"/>
    </location>
</feature>
<dbReference type="InterPro" id="IPR050297">
    <property type="entry name" value="LipidA_mod_glycosyltrf_83"/>
</dbReference>
<feature type="transmembrane region" description="Helical" evidence="8">
    <location>
        <begin position="99"/>
        <end position="116"/>
    </location>
</feature>